<dbReference type="PROSITE" id="PS50045">
    <property type="entry name" value="SIGMA54_INTERACT_4"/>
    <property type="match status" value="1"/>
</dbReference>
<dbReference type="eggNOG" id="COG3829">
    <property type="taxonomic scope" value="Bacteria"/>
</dbReference>
<feature type="domain" description="PAS" evidence="7">
    <location>
        <begin position="115"/>
        <end position="160"/>
    </location>
</feature>
<keyword evidence="2" id="KW-0058">Aromatic hydrocarbons catabolism</keyword>
<dbReference type="GO" id="GO:0006355">
    <property type="term" value="P:regulation of DNA-templated transcription"/>
    <property type="evidence" value="ECO:0007669"/>
    <property type="project" value="InterPro"/>
</dbReference>
<dbReference type="KEGG" id="dai:Desaci_2679"/>
<dbReference type="GO" id="GO:0005524">
    <property type="term" value="F:ATP binding"/>
    <property type="evidence" value="ECO:0007669"/>
    <property type="project" value="UniProtKB-KW"/>
</dbReference>
<evidence type="ECO:0000256" key="1">
    <source>
        <dbReference type="ARBA" id="ARBA00022741"/>
    </source>
</evidence>
<evidence type="ECO:0000259" key="6">
    <source>
        <dbReference type="PROSITE" id="PS50045"/>
    </source>
</evidence>
<feature type="coiled-coil region" evidence="5">
    <location>
        <begin position="225"/>
        <end position="252"/>
    </location>
</feature>
<dbReference type="Pfam" id="PF00158">
    <property type="entry name" value="Sigma54_activat"/>
    <property type="match status" value="1"/>
</dbReference>
<evidence type="ECO:0000259" key="8">
    <source>
        <dbReference type="PROSITE" id="PS50113"/>
    </source>
</evidence>
<dbReference type="EMBL" id="CP003639">
    <property type="protein sequence ID" value="AFM41611.1"/>
    <property type="molecule type" value="Genomic_DNA"/>
</dbReference>
<dbReference type="PANTHER" id="PTHR32071">
    <property type="entry name" value="TRANSCRIPTIONAL REGULATORY PROTEIN"/>
    <property type="match status" value="1"/>
</dbReference>
<dbReference type="PANTHER" id="PTHR32071:SF57">
    <property type="entry name" value="C4-DICARBOXYLATE TRANSPORT TRANSCRIPTIONAL REGULATORY PROTEIN DCTD"/>
    <property type="match status" value="1"/>
</dbReference>
<dbReference type="InterPro" id="IPR009057">
    <property type="entry name" value="Homeodomain-like_sf"/>
</dbReference>
<name>I4D737_DESAJ</name>
<keyword evidence="5" id="KW-0175">Coiled coil</keyword>
<feature type="domain" description="Sigma-54 factor interaction" evidence="6">
    <location>
        <begin position="259"/>
        <end position="488"/>
    </location>
</feature>
<evidence type="ECO:0000259" key="7">
    <source>
        <dbReference type="PROSITE" id="PS50112"/>
    </source>
</evidence>
<evidence type="ECO:0000313" key="9">
    <source>
        <dbReference type="EMBL" id="AFM41611.1"/>
    </source>
</evidence>
<dbReference type="FunFam" id="3.40.50.300:FF:000006">
    <property type="entry name" value="DNA-binding transcriptional regulator NtrC"/>
    <property type="match status" value="1"/>
</dbReference>
<dbReference type="RefSeq" id="WP_014827607.1">
    <property type="nucleotide sequence ID" value="NC_018068.1"/>
</dbReference>
<feature type="domain" description="PAC" evidence="8">
    <location>
        <begin position="182"/>
        <end position="234"/>
    </location>
</feature>
<dbReference type="InterPro" id="IPR002078">
    <property type="entry name" value="Sigma_54_int"/>
</dbReference>
<accession>I4D737</accession>
<keyword evidence="10" id="KW-1185">Reference proteome</keyword>
<dbReference type="Gene3D" id="1.10.10.60">
    <property type="entry name" value="Homeodomain-like"/>
    <property type="match status" value="1"/>
</dbReference>
<dbReference type="GO" id="GO:0003677">
    <property type="term" value="F:DNA binding"/>
    <property type="evidence" value="ECO:0007669"/>
    <property type="project" value="UniProtKB-KW"/>
</dbReference>
<dbReference type="InterPro" id="IPR000700">
    <property type="entry name" value="PAS-assoc_C"/>
</dbReference>
<dbReference type="PROSITE" id="PS50112">
    <property type="entry name" value="PAS"/>
    <property type="match status" value="1"/>
</dbReference>
<evidence type="ECO:0000256" key="5">
    <source>
        <dbReference type="SAM" id="Coils"/>
    </source>
</evidence>
<dbReference type="SUPFAM" id="SSF55785">
    <property type="entry name" value="PYP-like sensor domain (PAS domain)"/>
    <property type="match status" value="2"/>
</dbReference>
<evidence type="ECO:0000256" key="3">
    <source>
        <dbReference type="ARBA" id="ARBA00022840"/>
    </source>
</evidence>
<keyword evidence="3" id="KW-0067">ATP-binding</keyword>
<dbReference type="CDD" id="cd00009">
    <property type="entry name" value="AAA"/>
    <property type="match status" value="1"/>
</dbReference>
<dbReference type="SMART" id="SM00382">
    <property type="entry name" value="AAA"/>
    <property type="match status" value="1"/>
</dbReference>
<keyword evidence="1" id="KW-0547">Nucleotide-binding</keyword>
<dbReference type="Gene3D" id="3.30.450.20">
    <property type="entry name" value="PAS domain"/>
    <property type="match status" value="2"/>
</dbReference>
<dbReference type="InterPro" id="IPR035965">
    <property type="entry name" value="PAS-like_dom_sf"/>
</dbReference>
<dbReference type="InterPro" id="IPR058031">
    <property type="entry name" value="AAA_lid_NorR"/>
</dbReference>
<dbReference type="PROSITE" id="PS00675">
    <property type="entry name" value="SIGMA54_INTERACT_1"/>
    <property type="match status" value="1"/>
</dbReference>
<evidence type="ECO:0000256" key="2">
    <source>
        <dbReference type="ARBA" id="ARBA00022797"/>
    </source>
</evidence>
<proteinExistence type="predicted"/>
<gene>
    <name evidence="9" type="ordered locus">Desaci_2679</name>
</gene>
<organism evidence="9 10">
    <name type="scientific">Desulfosporosinus acidiphilus (strain DSM 22704 / JCM 16185 / SJ4)</name>
    <dbReference type="NCBI Taxonomy" id="646529"/>
    <lineage>
        <taxon>Bacteria</taxon>
        <taxon>Bacillati</taxon>
        <taxon>Bacillota</taxon>
        <taxon>Clostridia</taxon>
        <taxon>Eubacteriales</taxon>
        <taxon>Desulfitobacteriaceae</taxon>
        <taxon>Desulfosporosinus</taxon>
    </lineage>
</organism>
<dbReference type="AlphaFoldDB" id="I4D737"/>
<sequence length="582" mass="65505">MNFEAGFQEIYHGVVMVNSDGYILACNKAAKEILGIDGKIVGERAREVLPDSAMYDVLSTGTPVINNKVDIGGRVILSNHKPVYEGNKLTGVVTSFQDITDLEAIAQELEATKELNKELEAIFSSSSDEIYVTDGEGYTLRVNKAGERFYGVKAEELVGKHVSKLEKLGLFSPSITPLVLKSKKRTTLIQTTKSGQKIVVTANPVFDEKGQIIRVVTNSRDITELSNLRQRLEDTEKLMDNYRLEIAKLRKERIKSAEIINQSETMRKIIELAEKVAAVDSTVLIEGESGVGKGVVALKIHQLSKRCNFPFITINCGAIPENLMESELFGYEGGSFTGAKKEGKKGLFETAGSGTVFLDEISELPLNLQVKLLHVIQDRRLRRVGGSDDIDIDARIIAATNRNIPKLVKERKFREDLYYRLNVIPLVVPPVRQRKEDIPILIEHFLKAFLQKYELHKTIAQETMELLLNYNWPGNVREIENLVERLVVTVDGMEVLPIHLPDYIVHTDGSTERIFVMDICPLKNATEEMERQLLNKALLKFHNTYKMADALEINQSTVVRKMQRYGIYKDKLTCLYGKDSSS</sequence>
<evidence type="ECO:0000313" key="10">
    <source>
        <dbReference type="Proteomes" id="UP000002892"/>
    </source>
</evidence>
<dbReference type="Pfam" id="PF13426">
    <property type="entry name" value="PAS_9"/>
    <property type="match status" value="2"/>
</dbReference>
<dbReference type="InterPro" id="IPR027417">
    <property type="entry name" value="P-loop_NTPase"/>
</dbReference>
<dbReference type="SMART" id="SM00091">
    <property type="entry name" value="PAS"/>
    <property type="match status" value="2"/>
</dbReference>
<dbReference type="Pfam" id="PF18024">
    <property type="entry name" value="HTH_50"/>
    <property type="match status" value="1"/>
</dbReference>
<dbReference type="Proteomes" id="UP000002892">
    <property type="component" value="Chromosome"/>
</dbReference>
<dbReference type="OrthoDB" id="9803970at2"/>
<dbReference type="InterPro" id="IPR000014">
    <property type="entry name" value="PAS"/>
</dbReference>
<dbReference type="SUPFAM" id="SSF52540">
    <property type="entry name" value="P-loop containing nucleoside triphosphate hydrolases"/>
    <property type="match status" value="1"/>
</dbReference>
<dbReference type="InterPro" id="IPR025662">
    <property type="entry name" value="Sigma_54_int_dom_ATP-bd_1"/>
</dbReference>
<dbReference type="NCBIfam" id="TIGR00229">
    <property type="entry name" value="sensory_box"/>
    <property type="match status" value="1"/>
</dbReference>
<protein>
    <recommendedName>
        <fullName evidence="4">HTH-type transcriptional regulatory protein TyrR</fullName>
    </recommendedName>
</protein>
<dbReference type="Gene3D" id="3.40.50.300">
    <property type="entry name" value="P-loop containing nucleotide triphosphate hydrolases"/>
    <property type="match status" value="1"/>
</dbReference>
<dbReference type="Gene3D" id="1.10.8.60">
    <property type="match status" value="1"/>
</dbReference>
<dbReference type="CDD" id="cd00130">
    <property type="entry name" value="PAS"/>
    <property type="match status" value="2"/>
</dbReference>
<dbReference type="SUPFAM" id="SSF46689">
    <property type="entry name" value="Homeodomain-like"/>
    <property type="match status" value="1"/>
</dbReference>
<dbReference type="HOGENOM" id="CLU_000445_8_1_9"/>
<dbReference type="STRING" id="646529.Desaci_2679"/>
<dbReference type="InterPro" id="IPR003593">
    <property type="entry name" value="AAA+_ATPase"/>
</dbReference>
<reference evidence="9 10" key="1">
    <citation type="journal article" date="2012" name="J. Bacteriol.">
        <title>Complete genome sequences of Desulfosporosinus orientis DSM765T, Desulfosporosinus youngiae DSM17734T, Desulfosporosinus meridiei DSM13257T, and Desulfosporosinus acidiphilus DSM22704T.</title>
        <authorList>
            <person name="Pester M."/>
            <person name="Brambilla E."/>
            <person name="Alazard D."/>
            <person name="Rattei T."/>
            <person name="Weinmaier T."/>
            <person name="Han J."/>
            <person name="Lucas S."/>
            <person name="Lapidus A."/>
            <person name="Cheng J.F."/>
            <person name="Goodwin L."/>
            <person name="Pitluck S."/>
            <person name="Peters L."/>
            <person name="Ovchinnikova G."/>
            <person name="Teshima H."/>
            <person name="Detter J.C."/>
            <person name="Han C.S."/>
            <person name="Tapia R."/>
            <person name="Land M.L."/>
            <person name="Hauser L."/>
            <person name="Kyrpides N.C."/>
            <person name="Ivanova N.N."/>
            <person name="Pagani I."/>
            <person name="Huntmann M."/>
            <person name="Wei C.L."/>
            <person name="Davenport K.W."/>
            <person name="Daligault H."/>
            <person name="Chain P.S."/>
            <person name="Chen A."/>
            <person name="Mavromatis K."/>
            <person name="Markowitz V."/>
            <person name="Szeto E."/>
            <person name="Mikhailova N."/>
            <person name="Pati A."/>
            <person name="Wagner M."/>
            <person name="Woyke T."/>
            <person name="Ollivier B."/>
            <person name="Klenk H.P."/>
            <person name="Spring S."/>
            <person name="Loy A."/>
        </authorList>
    </citation>
    <scope>NUCLEOTIDE SEQUENCE [LARGE SCALE GENOMIC DNA]</scope>
    <source>
        <strain evidence="10">DSM 22704 / JCM 16185 / SJ4</strain>
    </source>
</reference>
<evidence type="ECO:0000256" key="4">
    <source>
        <dbReference type="ARBA" id="ARBA00029500"/>
    </source>
</evidence>
<dbReference type="InterPro" id="IPR030828">
    <property type="entry name" value="HTH_TyrR"/>
</dbReference>
<dbReference type="Pfam" id="PF25601">
    <property type="entry name" value="AAA_lid_14"/>
    <property type="match status" value="1"/>
</dbReference>
<dbReference type="PROSITE" id="PS50113">
    <property type="entry name" value="PAC"/>
    <property type="match status" value="1"/>
</dbReference>